<evidence type="ECO:0000256" key="3">
    <source>
        <dbReference type="PROSITE-ProRule" id="PRU00339"/>
    </source>
</evidence>
<accession>A0A4V4H0V7</accession>
<dbReference type="PROSITE" id="PS50005">
    <property type="entry name" value="TPR"/>
    <property type="match status" value="3"/>
</dbReference>
<dbReference type="EMBL" id="STFF01000004">
    <property type="protein sequence ID" value="THU38046.1"/>
    <property type="molecule type" value="Genomic_DNA"/>
</dbReference>
<gene>
    <name evidence="4" type="ORF">FAM09_15285</name>
</gene>
<proteinExistence type="predicted"/>
<dbReference type="Proteomes" id="UP000306918">
    <property type="component" value="Unassembled WGS sequence"/>
</dbReference>
<dbReference type="OrthoDB" id="680903at2"/>
<dbReference type="SUPFAM" id="SSF48452">
    <property type="entry name" value="TPR-like"/>
    <property type="match status" value="2"/>
</dbReference>
<sequence length="269" mass="30943">MKNIKKYLLSSFVICSFSSLCYSQNYYEEANKAFSSFEFNKAVELFSKSIENKEELAKSYLFRGAAKIFLRQTDEALKDLDQSKQLDPSNVILDYYYGKLYYLKRDAKLAIEYFNKVISKAPDAAAYSERAEAKFQLKDFKGCITDQDAAIIMDSTREYSYALRGFAKVKLKKYEEAVIDLNTSLRLKPNKNAYTWRGIVWSFTNKHENAIDDYSKALAFDPKNAEVYCYRGIAYSYAGKKAEACADLKKSYELGFADAEVFIKNTKCD</sequence>
<evidence type="ECO:0000256" key="1">
    <source>
        <dbReference type="ARBA" id="ARBA00022737"/>
    </source>
</evidence>
<dbReference type="Pfam" id="PF13432">
    <property type="entry name" value="TPR_16"/>
    <property type="match status" value="1"/>
</dbReference>
<protein>
    <submittedName>
        <fullName evidence="4">Tetratricopeptide repeat protein</fullName>
    </submittedName>
</protein>
<keyword evidence="5" id="KW-1185">Reference proteome</keyword>
<keyword evidence="1" id="KW-0677">Repeat</keyword>
<dbReference type="AlphaFoldDB" id="A0A4V4H0V7"/>
<dbReference type="Pfam" id="PF13181">
    <property type="entry name" value="TPR_8"/>
    <property type="match status" value="1"/>
</dbReference>
<dbReference type="SMART" id="SM00028">
    <property type="entry name" value="TPR"/>
    <property type="match status" value="6"/>
</dbReference>
<evidence type="ECO:0000313" key="4">
    <source>
        <dbReference type="EMBL" id="THU38046.1"/>
    </source>
</evidence>
<dbReference type="Gene3D" id="1.25.40.10">
    <property type="entry name" value="Tetratricopeptide repeat domain"/>
    <property type="match status" value="3"/>
</dbReference>
<dbReference type="InterPro" id="IPR019734">
    <property type="entry name" value="TPR_rpt"/>
</dbReference>
<reference evidence="4 5" key="1">
    <citation type="submission" date="2019-04" db="EMBL/GenBank/DDBJ databases">
        <title>Niastella caeni sp. nov., isolated from activated sludge.</title>
        <authorList>
            <person name="Sheng M."/>
        </authorList>
    </citation>
    <scope>NUCLEOTIDE SEQUENCE [LARGE SCALE GENOMIC DNA]</scope>
    <source>
        <strain evidence="4 5">HX-2-15</strain>
    </source>
</reference>
<dbReference type="PANTHER" id="PTHR44858:SF1">
    <property type="entry name" value="UDP-N-ACETYLGLUCOSAMINE--PEPTIDE N-ACETYLGLUCOSAMINYLTRANSFERASE SPINDLY-RELATED"/>
    <property type="match status" value="1"/>
</dbReference>
<dbReference type="Pfam" id="PF13414">
    <property type="entry name" value="TPR_11"/>
    <property type="match status" value="1"/>
</dbReference>
<dbReference type="RefSeq" id="WP_136578002.1">
    <property type="nucleotide sequence ID" value="NZ_STFF01000004.1"/>
</dbReference>
<feature type="repeat" description="TPR" evidence="3">
    <location>
        <begin position="91"/>
        <end position="124"/>
    </location>
</feature>
<name>A0A4V4H0V7_9BACT</name>
<organism evidence="4 5">
    <name type="scientific">Niastella caeni</name>
    <dbReference type="NCBI Taxonomy" id="2569763"/>
    <lineage>
        <taxon>Bacteria</taxon>
        <taxon>Pseudomonadati</taxon>
        <taxon>Bacteroidota</taxon>
        <taxon>Chitinophagia</taxon>
        <taxon>Chitinophagales</taxon>
        <taxon>Chitinophagaceae</taxon>
        <taxon>Niastella</taxon>
    </lineage>
</organism>
<keyword evidence="2 3" id="KW-0802">TPR repeat</keyword>
<feature type="repeat" description="TPR" evidence="3">
    <location>
        <begin position="57"/>
        <end position="90"/>
    </location>
</feature>
<dbReference type="PANTHER" id="PTHR44858">
    <property type="entry name" value="TETRATRICOPEPTIDE REPEAT PROTEIN 6"/>
    <property type="match status" value="1"/>
</dbReference>
<evidence type="ECO:0000256" key="2">
    <source>
        <dbReference type="ARBA" id="ARBA00022803"/>
    </source>
</evidence>
<comment type="caution">
    <text evidence="4">The sequence shown here is derived from an EMBL/GenBank/DDBJ whole genome shotgun (WGS) entry which is preliminary data.</text>
</comment>
<evidence type="ECO:0000313" key="5">
    <source>
        <dbReference type="Proteomes" id="UP000306918"/>
    </source>
</evidence>
<dbReference type="InterPro" id="IPR050498">
    <property type="entry name" value="Ycf3"/>
</dbReference>
<feature type="repeat" description="TPR" evidence="3">
    <location>
        <begin position="191"/>
        <end position="224"/>
    </location>
</feature>
<dbReference type="InterPro" id="IPR011990">
    <property type="entry name" value="TPR-like_helical_dom_sf"/>
</dbReference>